<name>A0AC35TLI8_9BILA</name>
<dbReference type="WBParaSite" id="RSKR_0000195850.1">
    <property type="protein sequence ID" value="RSKR_0000195850.1"/>
    <property type="gene ID" value="RSKR_0000195850"/>
</dbReference>
<protein>
    <submittedName>
        <fullName evidence="2">Major Facilitator Superfamily protein</fullName>
    </submittedName>
</protein>
<evidence type="ECO:0000313" key="2">
    <source>
        <dbReference type="WBParaSite" id="RSKR_0000195850.1"/>
    </source>
</evidence>
<dbReference type="Proteomes" id="UP000095286">
    <property type="component" value="Unplaced"/>
</dbReference>
<organism evidence="1 2">
    <name type="scientific">Rhabditophanes sp. KR3021</name>
    <dbReference type="NCBI Taxonomy" id="114890"/>
    <lineage>
        <taxon>Eukaryota</taxon>
        <taxon>Metazoa</taxon>
        <taxon>Ecdysozoa</taxon>
        <taxon>Nematoda</taxon>
        <taxon>Chromadorea</taxon>
        <taxon>Rhabditida</taxon>
        <taxon>Tylenchina</taxon>
        <taxon>Panagrolaimomorpha</taxon>
        <taxon>Strongyloidoidea</taxon>
        <taxon>Alloionematidae</taxon>
        <taxon>Rhabditophanes</taxon>
    </lineage>
</organism>
<evidence type="ECO:0000313" key="1">
    <source>
        <dbReference type="Proteomes" id="UP000095286"/>
    </source>
</evidence>
<accession>A0AC35TLI8</accession>
<proteinExistence type="predicted"/>
<sequence>MKAEEMELIPIENIPQNETIPKNEPIFELTKTQHLWTLAIYYIAVVLECVAISFGGEVLIFVSRIITLLVLAFVIGTSQNVYHQYLVILPPEYLNGLLLGENSGLIIVGIVFMISAFYNVATISFIILPFLIWCLSKLLPVKCFKEVGKGITFEIQYRIPDARDETFDRSLQLINTFILYFTTFTVFPMMIFETEIYREQSFYDFFIPEQMFVPSLFLLFGIFLTLGTSLAGYIKLTQKQLFVSSIARTIFIIIFLFCNYRPQTRILPVLITNENVYFISLILFALSGGYLAARSEMNDHKIVRMTEPLKDGLFTSMTQSAGTFFGFFFSSIIMTLTDWF</sequence>
<reference evidence="2" key="1">
    <citation type="submission" date="2016-11" db="UniProtKB">
        <authorList>
            <consortium name="WormBaseParasite"/>
        </authorList>
    </citation>
    <scope>IDENTIFICATION</scope>
    <source>
        <strain evidence="2">KR3021</strain>
    </source>
</reference>